<dbReference type="RefSeq" id="WP_109349900.1">
    <property type="nucleotide sequence ID" value="NZ_BJUE01000017.1"/>
</dbReference>
<keyword evidence="10" id="KW-0067">ATP-binding</keyword>
<accession>A0A8B4Q762</accession>
<comment type="subcellular location">
    <subcellularLocation>
        <location evidence="1">Cell membrane</location>
        <topology evidence="1">Multi-pass membrane protein</topology>
    </subcellularLocation>
</comment>
<dbReference type="PROSITE" id="PS51257">
    <property type="entry name" value="PROKAR_LIPOPROTEIN"/>
    <property type="match status" value="1"/>
</dbReference>
<gene>
    <name evidence="10" type="primary">macB_2</name>
    <name evidence="11" type="ORF">DFR61_11943</name>
    <name evidence="10" type="ORF">NCTC10597_00142</name>
</gene>
<dbReference type="PANTHER" id="PTHR30572:SF4">
    <property type="entry name" value="ABC TRANSPORTER PERMEASE YTRF"/>
    <property type="match status" value="1"/>
</dbReference>
<organism evidence="10 12">
    <name type="scientific">Kurthia zopfii</name>
    <dbReference type="NCBI Taxonomy" id="1650"/>
    <lineage>
        <taxon>Bacteria</taxon>
        <taxon>Bacillati</taxon>
        <taxon>Bacillota</taxon>
        <taxon>Bacilli</taxon>
        <taxon>Bacillales</taxon>
        <taxon>Caryophanaceae</taxon>
        <taxon>Kurthia</taxon>
    </lineage>
</organism>
<evidence type="ECO:0000256" key="1">
    <source>
        <dbReference type="ARBA" id="ARBA00004651"/>
    </source>
</evidence>
<dbReference type="GO" id="GO:0005524">
    <property type="term" value="F:ATP binding"/>
    <property type="evidence" value="ECO:0007669"/>
    <property type="project" value="UniProtKB-KW"/>
</dbReference>
<evidence type="ECO:0000256" key="7">
    <source>
        <dbReference type="SAM" id="Phobius"/>
    </source>
</evidence>
<evidence type="ECO:0000256" key="2">
    <source>
        <dbReference type="ARBA" id="ARBA00022475"/>
    </source>
</evidence>
<comment type="caution">
    <text evidence="10">The sequence shown here is derived from an EMBL/GenBank/DDBJ whole genome shotgun (WGS) entry which is preliminary data.</text>
</comment>
<evidence type="ECO:0000313" key="11">
    <source>
        <dbReference type="EMBL" id="TDR37807.1"/>
    </source>
</evidence>
<keyword evidence="4 7" id="KW-1133">Transmembrane helix</keyword>
<name>A0A8B4Q762_9BACL</name>
<dbReference type="Proteomes" id="UP000294641">
    <property type="component" value="Unassembled WGS sequence"/>
</dbReference>
<dbReference type="GO" id="GO:0005886">
    <property type="term" value="C:plasma membrane"/>
    <property type="evidence" value="ECO:0007669"/>
    <property type="project" value="UniProtKB-SubCell"/>
</dbReference>
<dbReference type="AlphaFoldDB" id="A0A8B4Q762"/>
<keyword evidence="13" id="KW-1185">Reference proteome</keyword>
<dbReference type="EC" id="3.6.3.-" evidence="10"/>
<protein>
    <submittedName>
        <fullName evidence="11">Acetoin utilization transport system permease protein</fullName>
    </submittedName>
    <submittedName>
        <fullName evidence="10">Macrolide export ATP-binding/permease protein MacB</fullName>
        <ecNumber evidence="10">3.6.3.-</ecNumber>
    </submittedName>
</protein>
<evidence type="ECO:0000256" key="5">
    <source>
        <dbReference type="ARBA" id="ARBA00023136"/>
    </source>
</evidence>
<dbReference type="GO" id="GO:0022857">
    <property type="term" value="F:transmembrane transporter activity"/>
    <property type="evidence" value="ECO:0007669"/>
    <property type="project" value="TreeGrafter"/>
</dbReference>
<evidence type="ECO:0000259" key="9">
    <source>
        <dbReference type="Pfam" id="PF12704"/>
    </source>
</evidence>
<dbReference type="EMBL" id="SNZG01000019">
    <property type="protein sequence ID" value="TDR37807.1"/>
    <property type="molecule type" value="Genomic_DNA"/>
</dbReference>
<dbReference type="Pfam" id="PF02687">
    <property type="entry name" value="FtsX"/>
    <property type="match status" value="1"/>
</dbReference>
<keyword evidence="5 7" id="KW-0472">Membrane</keyword>
<dbReference type="OrthoDB" id="9770099at2"/>
<evidence type="ECO:0000313" key="12">
    <source>
        <dbReference type="Proteomes" id="UP000254330"/>
    </source>
</evidence>
<evidence type="ECO:0000259" key="8">
    <source>
        <dbReference type="Pfam" id="PF02687"/>
    </source>
</evidence>
<dbReference type="InterPro" id="IPR050250">
    <property type="entry name" value="Macrolide_Exporter_MacB"/>
</dbReference>
<reference evidence="10 12" key="1">
    <citation type="submission" date="2018-06" db="EMBL/GenBank/DDBJ databases">
        <authorList>
            <consortium name="Pathogen Informatics"/>
            <person name="Doyle S."/>
        </authorList>
    </citation>
    <scope>NUCLEOTIDE SEQUENCE [LARGE SCALE GENOMIC DNA]</scope>
    <source>
        <strain evidence="10 12">NCTC10597</strain>
    </source>
</reference>
<keyword evidence="3 7" id="KW-0812">Transmembrane</keyword>
<keyword evidence="10" id="KW-0547">Nucleotide-binding</keyword>
<proteinExistence type="inferred from homology"/>
<feature type="transmembrane region" description="Helical" evidence="7">
    <location>
        <begin position="345"/>
        <end position="370"/>
    </location>
</feature>
<dbReference type="InterPro" id="IPR025857">
    <property type="entry name" value="MacB_PCD"/>
</dbReference>
<comment type="similarity">
    <text evidence="6">Belongs to the ABC-4 integral membrane protein family.</text>
</comment>
<evidence type="ECO:0000256" key="3">
    <source>
        <dbReference type="ARBA" id="ARBA00022692"/>
    </source>
</evidence>
<evidence type="ECO:0000313" key="10">
    <source>
        <dbReference type="EMBL" id="STX08483.1"/>
    </source>
</evidence>
<keyword evidence="10" id="KW-0378">Hydrolase</keyword>
<evidence type="ECO:0000256" key="4">
    <source>
        <dbReference type="ARBA" id="ARBA00022989"/>
    </source>
</evidence>
<reference evidence="11 13" key="2">
    <citation type="submission" date="2019-03" db="EMBL/GenBank/DDBJ databases">
        <title>Genomic Encyclopedia of Type Strains, Phase IV (KMG-IV): sequencing the most valuable type-strain genomes for metagenomic binning, comparative biology and taxonomic classification.</title>
        <authorList>
            <person name="Goeker M."/>
        </authorList>
    </citation>
    <scope>NUCLEOTIDE SEQUENCE [LARGE SCALE GENOMIC DNA]</scope>
    <source>
        <strain evidence="11 13">DSM 20580</strain>
    </source>
</reference>
<dbReference type="GO" id="GO:0016787">
    <property type="term" value="F:hydrolase activity"/>
    <property type="evidence" value="ECO:0007669"/>
    <property type="project" value="UniProtKB-KW"/>
</dbReference>
<keyword evidence="2" id="KW-1003">Cell membrane</keyword>
<dbReference type="InterPro" id="IPR003838">
    <property type="entry name" value="ABC3_permease_C"/>
</dbReference>
<feature type="domain" description="MacB-like periplasmic core" evidence="9">
    <location>
        <begin position="22"/>
        <end position="267"/>
    </location>
</feature>
<sequence length="432" mass="47839">MQFRDQIDFVRQHVKKNRMRIFTTILATTMGCAFLIVLASIAFGLQGTLKDEVLSSDSLTRIEVYDGGDQPLDIEKIAKLDNISSISESYAMQLDNIQNKATIGANTGYAESSFVNFDALKKAKLPLSKGHYPTTEDGIVVGYNFAQNLLSKEDEKTLEKAKEGEKPKVGIQESVLGKKVQLKWTGKKGTKPVIREFTIEGIGPKPKREWEMNTYLQMSNEAKQSIVTDLKKNFGKAFNEKEMIYKSTAVYATDLEAVPALNEELKAMEYSTYTVSQQLEEMNMFFIALKAGLIFVGTIAILIASIGIFNTMTMAVTERTREIGVMKAIGASPKLIQRLFVMESAYIGIIGTAIAVVASYIISFTANWLIPKILYAATEEQSFNSSAIKFSAIPWELVVIASVISIGVAIVSGWRPARKATKIDVIQALRQD</sequence>
<feature type="transmembrane region" description="Helical" evidence="7">
    <location>
        <begin position="390"/>
        <end position="414"/>
    </location>
</feature>
<dbReference type="PANTHER" id="PTHR30572">
    <property type="entry name" value="MEMBRANE COMPONENT OF TRANSPORTER-RELATED"/>
    <property type="match status" value="1"/>
</dbReference>
<evidence type="ECO:0000313" key="13">
    <source>
        <dbReference type="Proteomes" id="UP000294641"/>
    </source>
</evidence>
<dbReference type="EMBL" id="UGNP01000001">
    <property type="protein sequence ID" value="STX08483.1"/>
    <property type="molecule type" value="Genomic_DNA"/>
</dbReference>
<evidence type="ECO:0000256" key="6">
    <source>
        <dbReference type="ARBA" id="ARBA00038076"/>
    </source>
</evidence>
<dbReference type="Proteomes" id="UP000254330">
    <property type="component" value="Unassembled WGS sequence"/>
</dbReference>
<dbReference type="Pfam" id="PF12704">
    <property type="entry name" value="MacB_PCD"/>
    <property type="match status" value="1"/>
</dbReference>
<feature type="transmembrane region" description="Helical" evidence="7">
    <location>
        <begin position="284"/>
        <end position="309"/>
    </location>
</feature>
<feature type="domain" description="ABC3 transporter permease C-terminal" evidence="8">
    <location>
        <begin position="294"/>
        <end position="424"/>
    </location>
</feature>
<feature type="transmembrane region" description="Helical" evidence="7">
    <location>
        <begin position="21"/>
        <end position="45"/>
    </location>
</feature>